<evidence type="ECO:0000313" key="1">
    <source>
        <dbReference type="EMBL" id="RCI67093.1"/>
    </source>
</evidence>
<feature type="non-terminal residue" evidence="1">
    <location>
        <position position="35"/>
    </location>
</feature>
<dbReference type="AlphaFoldDB" id="A0A367LVE8"/>
<evidence type="ECO:0000313" key="2">
    <source>
        <dbReference type="Proteomes" id="UP000253594"/>
    </source>
</evidence>
<comment type="caution">
    <text evidence="1">The sequence shown here is derived from an EMBL/GenBank/DDBJ whole genome shotgun (WGS) entry which is preliminary data.</text>
</comment>
<gene>
    <name evidence="1" type="ORF">DT376_43545</name>
</gene>
<name>A0A367LVE8_PSEAI</name>
<dbReference type="EMBL" id="QORE01003798">
    <property type="protein sequence ID" value="RCI67093.1"/>
    <property type="molecule type" value="Genomic_DNA"/>
</dbReference>
<accession>A0A367LVE8</accession>
<reference evidence="1 2" key="1">
    <citation type="submission" date="2018-07" db="EMBL/GenBank/DDBJ databases">
        <title>Mechanisms of high-level aminoglycoside resistance among Gram-negative pathogens in Brazil.</title>
        <authorList>
            <person name="Ballaben A.S."/>
            <person name="Darini A.L.C."/>
            <person name="Doi Y."/>
        </authorList>
    </citation>
    <scope>NUCLEOTIDE SEQUENCE [LARGE SCALE GENOMIC DNA]</scope>
    <source>
        <strain evidence="1 2">B2-305</strain>
    </source>
</reference>
<organism evidence="1 2">
    <name type="scientific">Pseudomonas aeruginosa</name>
    <dbReference type="NCBI Taxonomy" id="287"/>
    <lineage>
        <taxon>Bacteria</taxon>
        <taxon>Pseudomonadati</taxon>
        <taxon>Pseudomonadota</taxon>
        <taxon>Gammaproteobacteria</taxon>
        <taxon>Pseudomonadales</taxon>
        <taxon>Pseudomonadaceae</taxon>
        <taxon>Pseudomonas</taxon>
    </lineage>
</organism>
<dbReference type="Proteomes" id="UP000253594">
    <property type="component" value="Unassembled WGS sequence"/>
</dbReference>
<protein>
    <submittedName>
        <fullName evidence="1">Heme ABC transporter permease</fullName>
    </submittedName>
</protein>
<sequence length="35" mass="4255">MMNWTWFHKLGSPKWFYEISGRWLPWFAVAAALLI</sequence>
<proteinExistence type="predicted"/>